<dbReference type="PATRIC" id="fig|1263867.3.peg.3062"/>
<reference evidence="1" key="1">
    <citation type="submission" date="2012-11" db="EMBL/GenBank/DDBJ databases">
        <title>Permanent draft genomes of Rhodopirellula europaea strain SH398 and 6C.</title>
        <authorList>
            <person name="Richter M."/>
            <person name="Richter-Heitmann T."/>
            <person name="Frank C."/>
            <person name="Harder J."/>
            <person name="Glockner F.O."/>
        </authorList>
    </citation>
    <scope>NUCLEOTIDE SEQUENCE</scope>
    <source>
        <strain evidence="1">6C</strain>
    </source>
</reference>
<organism evidence="1 2">
    <name type="scientific">Rhodopirellula europaea 6C</name>
    <dbReference type="NCBI Taxonomy" id="1263867"/>
    <lineage>
        <taxon>Bacteria</taxon>
        <taxon>Pseudomonadati</taxon>
        <taxon>Planctomycetota</taxon>
        <taxon>Planctomycetia</taxon>
        <taxon>Pirellulales</taxon>
        <taxon>Pirellulaceae</taxon>
        <taxon>Rhodopirellula</taxon>
    </lineage>
</organism>
<dbReference type="Proteomes" id="UP000011529">
    <property type="component" value="Unassembled WGS sequence"/>
</dbReference>
<proteinExistence type="predicted"/>
<accession>M2AUY7</accession>
<evidence type="ECO:0000313" key="1">
    <source>
        <dbReference type="EMBL" id="EMB16497.1"/>
    </source>
</evidence>
<protein>
    <submittedName>
        <fullName evidence="1">Uncharacterized protein</fullName>
    </submittedName>
</protein>
<sequence>MGVDAIHQWMIHHGIRVRNHAPNATATLATLASHLSSPKSASATPVVARRVS</sequence>
<dbReference type="EMBL" id="ANMO01000120">
    <property type="protein sequence ID" value="EMB16497.1"/>
    <property type="molecule type" value="Genomic_DNA"/>
</dbReference>
<dbReference type="AlphaFoldDB" id="M2AUY7"/>
<name>M2AUY7_9BACT</name>
<keyword evidence="2" id="KW-1185">Reference proteome</keyword>
<evidence type="ECO:0000313" key="2">
    <source>
        <dbReference type="Proteomes" id="UP000011529"/>
    </source>
</evidence>
<gene>
    <name evidence="1" type="ORF">RE6C_02862</name>
</gene>
<comment type="caution">
    <text evidence="1">The sequence shown here is derived from an EMBL/GenBank/DDBJ whole genome shotgun (WGS) entry which is preliminary data.</text>
</comment>
<reference evidence="1" key="2">
    <citation type="journal article" date="2013" name="Mar. Genomics">
        <title>Expression of sulfatases in Rhodopirellula baltica and the diversity of sulfatases in the genus Rhodopirellula.</title>
        <authorList>
            <person name="Wegner C.E."/>
            <person name="Richter-Heitmann T."/>
            <person name="Klindworth A."/>
            <person name="Klockow C."/>
            <person name="Richter M."/>
            <person name="Achstetter T."/>
            <person name="Glockner F.O."/>
            <person name="Harder J."/>
        </authorList>
    </citation>
    <scope>NUCLEOTIDE SEQUENCE [LARGE SCALE GENOMIC DNA]</scope>
    <source>
        <strain evidence="1">6C</strain>
    </source>
</reference>